<keyword evidence="4 6" id="KW-1133">Transmembrane helix</keyword>
<name>A0A642VBU5_9ASCO</name>
<evidence type="ECO:0000256" key="3">
    <source>
        <dbReference type="ARBA" id="ARBA00022692"/>
    </source>
</evidence>
<evidence type="ECO:0000256" key="1">
    <source>
        <dbReference type="ARBA" id="ARBA00004141"/>
    </source>
</evidence>
<dbReference type="GO" id="GO:0005789">
    <property type="term" value="C:endoplasmic reticulum membrane"/>
    <property type="evidence" value="ECO:0007669"/>
    <property type="project" value="TreeGrafter"/>
</dbReference>
<keyword evidence="3 6" id="KW-0812">Transmembrane</keyword>
<evidence type="ECO:0000313" key="7">
    <source>
        <dbReference type="EMBL" id="KAA8915202.1"/>
    </source>
</evidence>
<evidence type="ECO:0000256" key="4">
    <source>
        <dbReference type="ARBA" id="ARBA00022989"/>
    </source>
</evidence>
<keyword evidence="5 6" id="KW-0472">Membrane</keyword>
<sequence length="245" mass="27549">MGIPGMPMVATLDGYRLIALKMILQLLSYVGMVSAFLFLTMAIASGLYYLSEQVEEHTVLTKRLLTRAIHTIIVIHVLLYLFDSFPFKLTTFSIVAHVVYLQNLKRFPFIELTSGVFITSCIMVILNHWLWFRHFSDPSLPPAAILIERPSYTGPTHPPFSQVASFFGLCVWLIPFALFISLSAGDNVLPTSVETEQPEDETGAEKARRRSAGLAKVMVEKLWLVVAKIGHQFGYDWDPNSGRIV</sequence>
<dbReference type="GO" id="GO:0006888">
    <property type="term" value="P:endoplasmic reticulum to Golgi vesicle-mediated transport"/>
    <property type="evidence" value="ECO:0007669"/>
    <property type="project" value="InterPro"/>
</dbReference>
<evidence type="ECO:0008006" key="9">
    <source>
        <dbReference type="Google" id="ProtNLM"/>
    </source>
</evidence>
<feature type="transmembrane region" description="Helical" evidence="6">
    <location>
        <begin position="26"/>
        <end position="49"/>
    </location>
</feature>
<dbReference type="GO" id="GO:0000139">
    <property type="term" value="C:Golgi membrane"/>
    <property type="evidence" value="ECO:0007669"/>
    <property type="project" value="TreeGrafter"/>
</dbReference>
<feature type="transmembrane region" description="Helical" evidence="6">
    <location>
        <begin position="69"/>
        <end position="100"/>
    </location>
</feature>
<dbReference type="InterPro" id="IPR007277">
    <property type="entry name" value="Svp26/Tex261"/>
</dbReference>
<dbReference type="EMBL" id="SWFS01000179">
    <property type="protein sequence ID" value="KAA8915202.1"/>
    <property type="molecule type" value="Genomic_DNA"/>
</dbReference>
<dbReference type="AlphaFoldDB" id="A0A642VBU5"/>
<evidence type="ECO:0000256" key="5">
    <source>
        <dbReference type="ARBA" id="ARBA00023136"/>
    </source>
</evidence>
<evidence type="ECO:0000313" key="8">
    <source>
        <dbReference type="Proteomes" id="UP000761534"/>
    </source>
</evidence>
<dbReference type="OrthoDB" id="28257at2759"/>
<evidence type="ECO:0000256" key="2">
    <source>
        <dbReference type="ARBA" id="ARBA00008096"/>
    </source>
</evidence>
<dbReference type="GO" id="GO:0030134">
    <property type="term" value="C:COPII-coated ER to Golgi transport vesicle"/>
    <property type="evidence" value="ECO:0007669"/>
    <property type="project" value="TreeGrafter"/>
</dbReference>
<organism evidence="7 8">
    <name type="scientific">Trichomonascus ciferrii</name>
    <dbReference type="NCBI Taxonomy" id="44093"/>
    <lineage>
        <taxon>Eukaryota</taxon>
        <taxon>Fungi</taxon>
        <taxon>Dikarya</taxon>
        <taxon>Ascomycota</taxon>
        <taxon>Saccharomycotina</taxon>
        <taxon>Dipodascomycetes</taxon>
        <taxon>Dipodascales</taxon>
        <taxon>Trichomonascaceae</taxon>
        <taxon>Trichomonascus</taxon>
        <taxon>Trichomonascus ciferrii complex</taxon>
    </lineage>
</organism>
<protein>
    <recommendedName>
        <fullName evidence="9">Protein SVP26</fullName>
    </recommendedName>
</protein>
<reference evidence="7" key="1">
    <citation type="journal article" date="2019" name="G3 (Bethesda)">
        <title>Genome Assemblies of Two Rare Opportunistic Yeast Pathogens: Diutina rugosa (syn. Candida rugosa) and Trichomonascus ciferrii (syn. Candida ciferrii).</title>
        <authorList>
            <person name="Mixao V."/>
            <person name="Saus E."/>
            <person name="Hansen A.P."/>
            <person name="Lass-Florl C."/>
            <person name="Gabaldon T."/>
        </authorList>
    </citation>
    <scope>NUCLEOTIDE SEQUENCE</scope>
    <source>
        <strain evidence="7">CBS 4856</strain>
    </source>
</reference>
<dbReference type="GO" id="GO:0097020">
    <property type="term" value="F:COPII receptor activity"/>
    <property type="evidence" value="ECO:0007669"/>
    <property type="project" value="InterPro"/>
</dbReference>
<proteinExistence type="inferred from homology"/>
<feature type="transmembrane region" description="Helical" evidence="6">
    <location>
        <begin position="112"/>
        <end position="132"/>
    </location>
</feature>
<dbReference type="Pfam" id="PF04148">
    <property type="entry name" value="Erv26"/>
    <property type="match status" value="1"/>
</dbReference>
<accession>A0A642VBU5</accession>
<feature type="transmembrane region" description="Helical" evidence="6">
    <location>
        <begin position="160"/>
        <end position="182"/>
    </location>
</feature>
<comment type="caution">
    <text evidence="7">The sequence shown here is derived from an EMBL/GenBank/DDBJ whole genome shotgun (WGS) entry which is preliminary data.</text>
</comment>
<keyword evidence="8" id="KW-1185">Reference proteome</keyword>
<dbReference type="VEuPathDB" id="FungiDB:TRICI_002559"/>
<dbReference type="PANTHER" id="PTHR13144">
    <property type="entry name" value="TEX261 PROTEIN"/>
    <property type="match status" value="1"/>
</dbReference>
<comment type="similarity">
    <text evidence="2">Belongs to the SVP26 family.</text>
</comment>
<gene>
    <name evidence="7" type="ORF">TRICI_002559</name>
</gene>
<dbReference type="Proteomes" id="UP000761534">
    <property type="component" value="Unassembled WGS sequence"/>
</dbReference>
<comment type="subcellular location">
    <subcellularLocation>
        <location evidence="1">Membrane</location>
        <topology evidence="1">Multi-pass membrane protein</topology>
    </subcellularLocation>
</comment>
<evidence type="ECO:0000256" key="6">
    <source>
        <dbReference type="SAM" id="Phobius"/>
    </source>
</evidence>
<dbReference type="PANTHER" id="PTHR13144:SF0">
    <property type="entry name" value="PROTEIN TEX261"/>
    <property type="match status" value="1"/>
</dbReference>